<keyword evidence="3" id="KW-1185">Reference proteome</keyword>
<protein>
    <submittedName>
        <fullName evidence="2">Uncharacterized protein</fullName>
    </submittedName>
</protein>
<proteinExistence type="predicted"/>
<sequence length="220" mass="24229">MEVSDQISTENLHQKSKSQNPNDLIMTSSSTSMNSSLSSPVDSGVQLLDSESEATSVMSASGTGCEIESILNLDIEISSRVKPNELNIINIDSSTQTNDSKIYTIPTNNLIEEEKETNEFKCQMDLFEKEFGIASIKEYFLSSNDSDYKNDDINTNYGTLSILPESNSGGHIKSNVHSPTKDKMQSSCNIRATLNKSFSDDVFLMDQSSQENLALAPQEI</sequence>
<feature type="compositionally biased region" description="Polar residues" evidence="1">
    <location>
        <begin position="1"/>
        <end position="22"/>
    </location>
</feature>
<name>A0AAW1TM04_9CUCU</name>
<evidence type="ECO:0000313" key="2">
    <source>
        <dbReference type="EMBL" id="KAK9869653.1"/>
    </source>
</evidence>
<evidence type="ECO:0000313" key="3">
    <source>
        <dbReference type="Proteomes" id="UP001431783"/>
    </source>
</evidence>
<dbReference type="AlphaFoldDB" id="A0AAW1TM04"/>
<comment type="caution">
    <text evidence="2">The sequence shown here is derived from an EMBL/GenBank/DDBJ whole genome shotgun (WGS) entry which is preliminary data.</text>
</comment>
<evidence type="ECO:0000256" key="1">
    <source>
        <dbReference type="SAM" id="MobiDB-lite"/>
    </source>
</evidence>
<gene>
    <name evidence="2" type="ORF">WA026_003401</name>
</gene>
<reference evidence="2 3" key="1">
    <citation type="submission" date="2023-03" db="EMBL/GenBank/DDBJ databases">
        <title>Genome insight into feeding habits of ladybird beetles.</title>
        <authorList>
            <person name="Li H.-S."/>
            <person name="Huang Y.-H."/>
            <person name="Pang H."/>
        </authorList>
    </citation>
    <scope>NUCLEOTIDE SEQUENCE [LARGE SCALE GENOMIC DNA]</scope>
    <source>
        <strain evidence="2">SYSU_2023b</strain>
        <tissue evidence="2">Whole body</tissue>
    </source>
</reference>
<feature type="compositionally biased region" description="Low complexity" evidence="1">
    <location>
        <begin position="26"/>
        <end position="39"/>
    </location>
</feature>
<feature type="region of interest" description="Disordered" evidence="1">
    <location>
        <begin position="1"/>
        <end position="52"/>
    </location>
</feature>
<dbReference type="EMBL" id="JARQZJ010000001">
    <property type="protein sequence ID" value="KAK9869653.1"/>
    <property type="molecule type" value="Genomic_DNA"/>
</dbReference>
<organism evidence="2 3">
    <name type="scientific">Henosepilachna vigintioctopunctata</name>
    <dbReference type="NCBI Taxonomy" id="420089"/>
    <lineage>
        <taxon>Eukaryota</taxon>
        <taxon>Metazoa</taxon>
        <taxon>Ecdysozoa</taxon>
        <taxon>Arthropoda</taxon>
        <taxon>Hexapoda</taxon>
        <taxon>Insecta</taxon>
        <taxon>Pterygota</taxon>
        <taxon>Neoptera</taxon>
        <taxon>Endopterygota</taxon>
        <taxon>Coleoptera</taxon>
        <taxon>Polyphaga</taxon>
        <taxon>Cucujiformia</taxon>
        <taxon>Coccinelloidea</taxon>
        <taxon>Coccinellidae</taxon>
        <taxon>Epilachninae</taxon>
        <taxon>Epilachnini</taxon>
        <taxon>Henosepilachna</taxon>
    </lineage>
</organism>
<accession>A0AAW1TM04</accession>
<dbReference type="Proteomes" id="UP001431783">
    <property type="component" value="Unassembled WGS sequence"/>
</dbReference>